<evidence type="ECO:0000256" key="4">
    <source>
        <dbReference type="ARBA" id="ARBA00023002"/>
    </source>
</evidence>
<dbReference type="SUPFAM" id="SSF51905">
    <property type="entry name" value="FAD/NAD(P)-binding domain"/>
    <property type="match status" value="1"/>
</dbReference>
<dbReference type="Gene3D" id="3.50.50.60">
    <property type="entry name" value="FAD/NAD(P)-binding domain"/>
    <property type="match status" value="1"/>
</dbReference>
<keyword evidence="5" id="KW-0350">Heme biosynthesis</keyword>
<dbReference type="GO" id="GO:0006783">
    <property type="term" value="P:heme biosynthetic process"/>
    <property type="evidence" value="ECO:0007669"/>
    <property type="project" value="UniProtKB-KW"/>
</dbReference>
<keyword evidence="2" id="KW-0285">Flavoprotein</keyword>
<comment type="cofactor">
    <cofactor evidence="1">
        <name>FAD</name>
        <dbReference type="ChEBI" id="CHEBI:57692"/>
    </cofactor>
</comment>
<dbReference type="GO" id="GO:0004729">
    <property type="term" value="F:oxygen-dependent protoporphyrinogen oxidase activity"/>
    <property type="evidence" value="ECO:0007669"/>
    <property type="project" value="InterPro"/>
</dbReference>
<organism evidence="8">
    <name type="scientific">marine metagenome</name>
    <dbReference type="NCBI Taxonomy" id="408172"/>
    <lineage>
        <taxon>unclassified sequences</taxon>
        <taxon>metagenomes</taxon>
        <taxon>ecological metagenomes</taxon>
    </lineage>
</organism>
<dbReference type="PANTHER" id="PTHR42923:SF3">
    <property type="entry name" value="PROTOPORPHYRINOGEN OXIDASE"/>
    <property type="match status" value="1"/>
</dbReference>
<keyword evidence="3" id="KW-0274">FAD</keyword>
<dbReference type="InterPro" id="IPR002937">
    <property type="entry name" value="Amino_oxidase"/>
</dbReference>
<gene>
    <name evidence="8" type="ORF">METZ01_LOCUS249429</name>
</gene>
<sequence length="301" mass="32693">MKKVIIIGGGIAGLAAAYRIQREISSGTKLECSLLEGGDQFGGKIATERSEGFVIERGPDSFISQKPAAIQLCKQLGIEDHLVGTNPETPSTYVYTGGKLVTMPDGLSLMIPTKFLPFALTPLFSLAGKIRMAFDLVIPKKVDESDESLASFIRRRMGEEALRKMAEPMLAGIYASDPETMSIGSTFPMFVETERKYRSLILGMLARKKAMLLNSNKRPANNYTLFMTLKDGLGEMVETIIKKSPDIQFQSGARVESISKSEGDWCVNLEGCGENKAQALILATPGHITARLLQPVAPNAA</sequence>
<evidence type="ECO:0000259" key="7">
    <source>
        <dbReference type="Pfam" id="PF01593"/>
    </source>
</evidence>
<evidence type="ECO:0000313" key="8">
    <source>
        <dbReference type="EMBL" id="SVB96575.1"/>
    </source>
</evidence>
<evidence type="ECO:0000256" key="3">
    <source>
        <dbReference type="ARBA" id="ARBA00022827"/>
    </source>
</evidence>
<feature type="non-terminal residue" evidence="8">
    <location>
        <position position="301"/>
    </location>
</feature>
<comment type="pathway">
    <text evidence="6">Porphyrin-containing compound metabolism.</text>
</comment>
<reference evidence="8" key="1">
    <citation type="submission" date="2018-05" db="EMBL/GenBank/DDBJ databases">
        <authorList>
            <person name="Lanie J.A."/>
            <person name="Ng W.-L."/>
            <person name="Kazmierczak K.M."/>
            <person name="Andrzejewski T.M."/>
            <person name="Davidsen T.M."/>
            <person name="Wayne K.J."/>
            <person name="Tettelin H."/>
            <person name="Glass J.I."/>
            <person name="Rusch D."/>
            <person name="Podicherti R."/>
            <person name="Tsui H.-C.T."/>
            <person name="Winkler M.E."/>
        </authorList>
    </citation>
    <scope>NUCLEOTIDE SEQUENCE</scope>
</reference>
<dbReference type="InterPro" id="IPR004572">
    <property type="entry name" value="Protoporphyrinogen_oxidase"/>
</dbReference>
<keyword evidence="4" id="KW-0560">Oxidoreductase</keyword>
<evidence type="ECO:0000256" key="5">
    <source>
        <dbReference type="ARBA" id="ARBA00023133"/>
    </source>
</evidence>
<evidence type="ECO:0000256" key="6">
    <source>
        <dbReference type="ARBA" id="ARBA00023444"/>
    </source>
</evidence>
<evidence type="ECO:0000256" key="2">
    <source>
        <dbReference type="ARBA" id="ARBA00022630"/>
    </source>
</evidence>
<feature type="domain" description="Amine oxidase" evidence="7">
    <location>
        <begin position="11"/>
        <end position="295"/>
    </location>
</feature>
<accession>A0A382IB38</accession>
<dbReference type="Pfam" id="PF01593">
    <property type="entry name" value="Amino_oxidase"/>
    <property type="match status" value="1"/>
</dbReference>
<protein>
    <recommendedName>
        <fullName evidence="7">Amine oxidase domain-containing protein</fullName>
    </recommendedName>
</protein>
<evidence type="ECO:0000256" key="1">
    <source>
        <dbReference type="ARBA" id="ARBA00001974"/>
    </source>
</evidence>
<proteinExistence type="predicted"/>
<dbReference type="InterPro" id="IPR036188">
    <property type="entry name" value="FAD/NAD-bd_sf"/>
</dbReference>
<dbReference type="PANTHER" id="PTHR42923">
    <property type="entry name" value="PROTOPORPHYRINOGEN OXIDASE"/>
    <property type="match status" value="1"/>
</dbReference>
<name>A0A382IB38_9ZZZZ</name>
<dbReference type="InterPro" id="IPR050464">
    <property type="entry name" value="Zeta_carotene_desat/Oxidored"/>
</dbReference>
<dbReference type="NCBIfam" id="TIGR00562">
    <property type="entry name" value="proto_IX_ox"/>
    <property type="match status" value="1"/>
</dbReference>
<dbReference type="AlphaFoldDB" id="A0A382IB38"/>
<dbReference type="EMBL" id="UINC01066162">
    <property type="protein sequence ID" value="SVB96575.1"/>
    <property type="molecule type" value="Genomic_DNA"/>
</dbReference>